<keyword evidence="2" id="KW-1185">Reference proteome</keyword>
<dbReference type="AlphaFoldDB" id="A0AAV2CVW4"/>
<protein>
    <submittedName>
        <fullName evidence="1">Uncharacterized protein</fullName>
    </submittedName>
</protein>
<proteinExistence type="predicted"/>
<gene>
    <name evidence="1" type="ORF">LTRI10_LOCUS7887</name>
</gene>
<evidence type="ECO:0000313" key="1">
    <source>
        <dbReference type="EMBL" id="CAL1360450.1"/>
    </source>
</evidence>
<dbReference type="Proteomes" id="UP001497516">
    <property type="component" value="Chromosome 10"/>
</dbReference>
<organism evidence="1 2">
    <name type="scientific">Linum trigynum</name>
    <dbReference type="NCBI Taxonomy" id="586398"/>
    <lineage>
        <taxon>Eukaryota</taxon>
        <taxon>Viridiplantae</taxon>
        <taxon>Streptophyta</taxon>
        <taxon>Embryophyta</taxon>
        <taxon>Tracheophyta</taxon>
        <taxon>Spermatophyta</taxon>
        <taxon>Magnoliopsida</taxon>
        <taxon>eudicotyledons</taxon>
        <taxon>Gunneridae</taxon>
        <taxon>Pentapetalae</taxon>
        <taxon>rosids</taxon>
        <taxon>fabids</taxon>
        <taxon>Malpighiales</taxon>
        <taxon>Linaceae</taxon>
        <taxon>Linum</taxon>
    </lineage>
</organism>
<accession>A0AAV2CVW4</accession>
<evidence type="ECO:0000313" key="2">
    <source>
        <dbReference type="Proteomes" id="UP001497516"/>
    </source>
</evidence>
<dbReference type="EMBL" id="OZ034814">
    <property type="protein sequence ID" value="CAL1360450.1"/>
    <property type="molecule type" value="Genomic_DNA"/>
</dbReference>
<sequence length="97" mass="10337">MGVLTSGAPLWLGGPSSSFLCGQIWNREGENHRARRLHGIGFGDSVTQVEDKEEGTAVAYGVGSGDNSLTATGPISDYDDFWPGLAGRDDDTTIFFQ</sequence>
<name>A0AAV2CVW4_9ROSI</name>
<reference evidence="1 2" key="1">
    <citation type="submission" date="2024-04" db="EMBL/GenBank/DDBJ databases">
        <authorList>
            <person name="Fracassetti M."/>
        </authorList>
    </citation>
    <scope>NUCLEOTIDE SEQUENCE [LARGE SCALE GENOMIC DNA]</scope>
</reference>